<dbReference type="Gene3D" id="3.40.50.1820">
    <property type="entry name" value="alpha/beta hydrolase"/>
    <property type="match status" value="1"/>
</dbReference>
<dbReference type="InterPro" id="IPR010662">
    <property type="entry name" value="RBBP9/YdeN"/>
</dbReference>
<evidence type="ECO:0000313" key="2">
    <source>
        <dbReference type="Proteomes" id="UP000824074"/>
    </source>
</evidence>
<dbReference type="PANTHER" id="PTHR15394">
    <property type="entry name" value="SERINE HYDROLASE RBBP9"/>
    <property type="match status" value="1"/>
</dbReference>
<comment type="caution">
    <text evidence="1">The sequence shown here is derived from an EMBL/GenBank/DDBJ whole genome shotgun (WGS) entry which is preliminary data.</text>
</comment>
<dbReference type="EMBL" id="DVMT01000027">
    <property type="protein sequence ID" value="HIU40179.1"/>
    <property type="molecule type" value="Genomic_DNA"/>
</dbReference>
<dbReference type="Proteomes" id="UP000824074">
    <property type="component" value="Unassembled WGS sequence"/>
</dbReference>
<dbReference type="SUPFAM" id="SSF53474">
    <property type="entry name" value="alpha/beta-Hydrolases"/>
    <property type="match status" value="1"/>
</dbReference>
<name>A0A9D1LHQ3_9FIRM</name>
<dbReference type="GO" id="GO:0016787">
    <property type="term" value="F:hydrolase activity"/>
    <property type="evidence" value="ECO:0007669"/>
    <property type="project" value="UniProtKB-KW"/>
</dbReference>
<reference evidence="1" key="1">
    <citation type="submission" date="2020-10" db="EMBL/GenBank/DDBJ databases">
        <authorList>
            <person name="Gilroy R."/>
        </authorList>
    </citation>
    <scope>NUCLEOTIDE SEQUENCE</scope>
    <source>
        <strain evidence="1">CHK193-30670</strain>
    </source>
</reference>
<keyword evidence="1" id="KW-0378">Hydrolase</keyword>
<evidence type="ECO:0000313" key="1">
    <source>
        <dbReference type="EMBL" id="HIU40179.1"/>
    </source>
</evidence>
<dbReference type="PANTHER" id="PTHR15394:SF3">
    <property type="entry name" value="SERINE HYDROLASE RBBP9"/>
    <property type="match status" value="1"/>
</dbReference>
<dbReference type="AlphaFoldDB" id="A0A9D1LHQ3"/>
<proteinExistence type="predicted"/>
<organism evidence="1 2">
    <name type="scientific">Candidatus Aphodocola excrementigallinarum</name>
    <dbReference type="NCBI Taxonomy" id="2840670"/>
    <lineage>
        <taxon>Bacteria</taxon>
        <taxon>Bacillati</taxon>
        <taxon>Bacillota</taxon>
        <taxon>Bacilli</taxon>
        <taxon>Candidatus Aphodocola</taxon>
    </lineage>
</organism>
<sequence>MKNNHLLVHGSFGSPFSNWIPYLRKEIESKDLEIYTPDFPTGVGYQSYENWSKLLKTYVEANIINENTIIFAHSIAPIFICKFIVENKIKVKRLVLVCGFNNYFGIDKDYDAVNESMYFDNLSDVKKYCNDIVCFYSDNDPYVKYEAEKEFADTITENQVMISGGGHLNSESGYTEFPELLKYL</sequence>
<dbReference type="Pfam" id="PF06821">
    <property type="entry name" value="Ser_hydrolase"/>
    <property type="match status" value="1"/>
</dbReference>
<protein>
    <submittedName>
        <fullName evidence="1">Alpha/beta hydrolase</fullName>
    </submittedName>
</protein>
<accession>A0A9D1LHQ3</accession>
<reference evidence="1" key="2">
    <citation type="journal article" date="2021" name="PeerJ">
        <title>Extensive microbial diversity within the chicken gut microbiome revealed by metagenomics and culture.</title>
        <authorList>
            <person name="Gilroy R."/>
            <person name="Ravi A."/>
            <person name="Getino M."/>
            <person name="Pursley I."/>
            <person name="Horton D.L."/>
            <person name="Alikhan N.F."/>
            <person name="Baker D."/>
            <person name="Gharbi K."/>
            <person name="Hall N."/>
            <person name="Watson M."/>
            <person name="Adriaenssens E.M."/>
            <person name="Foster-Nyarko E."/>
            <person name="Jarju S."/>
            <person name="Secka A."/>
            <person name="Antonio M."/>
            <person name="Oren A."/>
            <person name="Chaudhuri R.R."/>
            <person name="La Ragione R."/>
            <person name="Hildebrand F."/>
            <person name="Pallen M.J."/>
        </authorList>
    </citation>
    <scope>NUCLEOTIDE SEQUENCE</scope>
    <source>
        <strain evidence="1">CHK193-30670</strain>
    </source>
</reference>
<gene>
    <name evidence="1" type="ORF">IAB68_02620</name>
</gene>
<dbReference type="InterPro" id="IPR029058">
    <property type="entry name" value="AB_hydrolase_fold"/>
</dbReference>